<evidence type="ECO:0000313" key="2">
    <source>
        <dbReference type="Proteomes" id="UP001205906"/>
    </source>
</evidence>
<gene>
    <name evidence="1" type="ORF">NGM99_10990</name>
</gene>
<accession>A0ABT1C654</accession>
<dbReference type="Proteomes" id="UP001205906">
    <property type="component" value="Unassembled WGS sequence"/>
</dbReference>
<organism evidence="1 2">
    <name type="scientific">Mesorhizobium liriopis</name>
    <dbReference type="NCBI Taxonomy" id="2953882"/>
    <lineage>
        <taxon>Bacteria</taxon>
        <taxon>Pseudomonadati</taxon>
        <taxon>Pseudomonadota</taxon>
        <taxon>Alphaproteobacteria</taxon>
        <taxon>Hyphomicrobiales</taxon>
        <taxon>Phyllobacteriaceae</taxon>
        <taxon>Mesorhizobium</taxon>
    </lineage>
</organism>
<comment type="caution">
    <text evidence="1">The sequence shown here is derived from an EMBL/GenBank/DDBJ whole genome shotgun (WGS) entry which is preliminary data.</text>
</comment>
<evidence type="ECO:0000313" key="1">
    <source>
        <dbReference type="EMBL" id="MCO6050309.1"/>
    </source>
</evidence>
<dbReference type="EMBL" id="JAMXQS010000005">
    <property type="protein sequence ID" value="MCO6050309.1"/>
    <property type="molecule type" value="Genomic_DNA"/>
</dbReference>
<keyword evidence="2" id="KW-1185">Reference proteome</keyword>
<name>A0ABT1C654_9HYPH</name>
<protein>
    <submittedName>
        <fullName evidence="1">Uncharacterized protein</fullName>
    </submittedName>
</protein>
<dbReference type="RefSeq" id="WP_252818852.1">
    <property type="nucleotide sequence ID" value="NZ_JAMXQS010000005.1"/>
</dbReference>
<reference evidence="1 2" key="1">
    <citation type="submission" date="2022-06" db="EMBL/GenBank/DDBJ databases">
        <title>Mesorhizobium sp. strain RP14 Genome sequencing and assembly.</title>
        <authorList>
            <person name="Kim I."/>
        </authorList>
    </citation>
    <scope>NUCLEOTIDE SEQUENCE [LARGE SCALE GENOMIC DNA]</scope>
    <source>
        <strain evidence="2">RP14(2022)</strain>
    </source>
</reference>
<proteinExistence type="predicted"/>
<sequence length="55" mass="6469">MNDTCERLVDISNRIRSLTPTTLTGLAIWARAALFESYDYEPRDVSFTESDWRER</sequence>